<feature type="signal peptide" evidence="2">
    <location>
        <begin position="1"/>
        <end position="22"/>
    </location>
</feature>
<dbReference type="Proteomes" id="UP000566819">
    <property type="component" value="Unassembled WGS sequence"/>
</dbReference>
<evidence type="ECO:0000313" key="3">
    <source>
        <dbReference type="EMBL" id="KAF4627003.1"/>
    </source>
</evidence>
<gene>
    <name evidence="3" type="ORF">G7Y89_g11152</name>
</gene>
<proteinExistence type="predicted"/>
<accession>A0A8H4RDN7</accession>
<reference evidence="3 4" key="1">
    <citation type="submission" date="2020-03" db="EMBL/GenBank/DDBJ databases">
        <title>Draft Genome Sequence of Cudoniella acicularis.</title>
        <authorList>
            <person name="Buettner E."/>
            <person name="Kellner H."/>
        </authorList>
    </citation>
    <scope>NUCLEOTIDE SEQUENCE [LARGE SCALE GENOMIC DNA]</scope>
    <source>
        <strain evidence="3 4">DSM 108380</strain>
    </source>
</reference>
<feature type="compositionally biased region" description="Basic and acidic residues" evidence="1">
    <location>
        <begin position="79"/>
        <end position="105"/>
    </location>
</feature>
<comment type="caution">
    <text evidence="3">The sequence shown here is derived from an EMBL/GenBank/DDBJ whole genome shotgun (WGS) entry which is preliminary data.</text>
</comment>
<evidence type="ECO:0000256" key="1">
    <source>
        <dbReference type="SAM" id="MobiDB-lite"/>
    </source>
</evidence>
<evidence type="ECO:0000313" key="4">
    <source>
        <dbReference type="Proteomes" id="UP000566819"/>
    </source>
</evidence>
<keyword evidence="4" id="KW-1185">Reference proteome</keyword>
<sequence>MHFKKVAYLLLFGLGAVSLCKHGDNNDEKGVVAGVTENMVPASTALAIPEVSVALEMEEGSNFLRRTTENHKKKTKTAGKKEKTKTTGKKEKEKTKTTGKKDPACKGRTPGAGMVRSGTTKVDVKTRARHGKTVLTYHASAGKMLVYWVTGDTSPLAPKVLIANEYEFVTKTEPNTIHTLEYDDVTEKGSTTAAHNAMEAVCKTSGDHHFAHNDVGWAELTKGNKLLTLAEKAVGKAATGATVKGMSSDSLHQHNLIITF</sequence>
<dbReference type="AlphaFoldDB" id="A0A8H4RDN7"/>
<name>A0A8H4RDN7_9HELO</name>
<dbReference type="EMBL" id="JAAMPI010001045">
    <property type="protein sequence ID" value="KAF4627003.1"/>
    <property type="molecule type" value="Genomic_DNA"/>
</dbReference>
<protein>
    <recommendedName>
        <fullName evidence="5">Lipoprotein</fullName>
    </recommendedName>
</protein>
<keyword evidence="2" id="KW-0732">Signal</keyword>
<feature type="region of interest" description="Disordered" evidence="1">
    <location>
        <begin position="65"/>
        <end position="125"/>
    </location>
</feature>
<evidence type="ECO:0000256" key="2">
    <source>
        <dbReference type="SAM" id="SignalP"/>
    </source>
</evidence>
<feature type="chain" id="PRO_5034180461" description="Lipoprotein" evidence="2">
    <location>
        <begin position="23"/>
        <end position="260"/>
    </location>
</feature>
<organism evidence="3 4">
    <name type="scientific">Cudoniella acicularis</name>
    <dbReference type="NCBI Taxonomy" id="354080"/>
    <lineage>
        <taxon>Eukaryota</taxon>
        <taxon>Fungi</taxon>
        <taxon>Dikarya</taxon>
        <taxon>Ascomycota</taxon>
        <taxon>Pezizomycotina</taxon>
        <taxon>Leotiomycetes</taxon>
        <taxon>Helotiales</taxon>
        <taxon>Tricladiaceae</taxon>
        <taxon>Cudoniella</taxon>
    </lineage>
</organism>
<evidence type="ECO:0008006" key="5">
    <source>
        <dbReference type="Google" id="ProtNLM"/>
    </source>
</evidence>